<dbReference type="InterPro" id="IPR000734">
    <property type="entry name" value="TAG_lipase"/>
</dbReference>
<keyword evidence="8" id="KW-0732">Signal</keyword>
<comment type="catalytic activity">
    <reaction evidence="8">
        <text>a triacylglycerol + H2O = a diacylglycerol + a fatty acid + H(+)</text>
        <dbReference type="Rhea" id="RHEA:12044"/>
        <dbReference type="ChEBI" id="CHEBI:15377"/>
        <dbReference type="ChEBI" id="CHEBI:15378"/>
        <dbReference type="ChEBI" id="CHEBI:17855"/>
        <dbReference type="ChEBI" id="CHEBI:18035"/>
        <dbReference type="ChEBI" id="CHEBI:28868"/>
        <dbReference type="EC" id="3.1.1.3"/>
    </reaction>
</comment>
<accession>A0A8C5PM88</accession>
<dbReference type="PIRSF" id="PIRSF000865">
    <property type="entry name" value="Lipoprotein_lipase_LIPH"/>
    <property type="match status" value="1"/>
</dbReference>
<evidence type="ECO:0000256" key="6">
    <source>
        <dbReference type="PIRSR" id="PIRSR000865-2"/>
    </source>
</evidence>
<feature type="active site" description="Charge relay system" evidence="5">
    <location>
        <position position="295"/>
    </location>
</feature>
<dbReference type="InterPro" id="IPR036392">
    <property type="entry name" value="PLAT/LH2_dom_sf"/>
</dbReference>
<dbReference type="Gene3D" id="2.60.60.20">
    <property type="entry name" value="PLAT/LH2 domain"/>
    <property type="match status" value="1"/>
</dbReference>
<dbReference type="AlphaFoldDB" id="A0A8C5PM88"/>
<keyword evidence="8" id="KW-0442">Lipid degradation</keyword>
<dbReference type="PRINTS" id="PR00823">
    <property type="entry name" value="PANCLIPASE"/>
</dbReference>
<dbReference type="InterPro" id="IPR002331">
    <property type="entry name" value="Lipase_panc"/>
</dbReference>
<reference evidence="10" key="1">
    <citation type="submission" date="2025-08" db="UniProtKB">
        <authorList>
            <consortium name="Ensembl"/>
        </authorList>
    </citation>
    <scope>IDENTIFICATION</scope>
</reference>
<keyword evidence="11" id="KW-1185">Reference proteome</keyword>
<dbReference type="GO" id="GO:0005615">
    <property type="term" value="C:extracellular space"/>
    <property type="evidence" value="ECO:0007669"/>
    <property type="project" value="TreeGrafter"/>
</dbReference>
<name>A0A8C5PM88_9ANUR</name>
<protein>
    <recommendedName>
        <fullName evidence="8">Triacylglycerol lipase</fullName>
        <ecNumber evidence="8">3.1.1.3</ecNumber>
    </recommendedName>
    <alternativeName>
        <fullName evidence="8">Pancreatic lipase</fullName>
    </alternativeName>
</protein>
<evidence type="ECO:0000313" key="10">
    <source>
        <dbReference type="Ensembl" id="ENSLLEP00000024811.1"/>
    </source>
</evidence>
<dbReference type="SUPFAM" id="SSF53474">
    <property type="entry name" value="alpha/beta-Hydrolases"/>
    <property type="match status" value="1"/>
</dbReference>
<evidence type="ECO:0000256" key="4">
    <source>
        <dbReference type="ARBA" id="ARBA00023157"/>
    </source>
</evidence>
<dbReference type="InterPro" id="IPR013818">
    <property type="entry name" value="Lipase"/>
</dbReference>
<dbReference type="Pfam" id="PF00151">
    <property type="entry name" value="Lipase"/>
    <property type="match status" value="1"/>
</dbReference>
<feature type="signal peptide" evidence="8">
    <location>
        <begin position="1"/>
        <end position="25"/>
    </location>
</feature>
<dbReference type="InterPro" id="IPR033906">
    <property type="entry name" value="Lipase_N"/>
</dbReference>
<dbReference type="PRINTS" id="PR00821">
    <property type="entry name" value="TAGLIPASE"/>
</dbReference>
<evidence type="ECO:0000256" key="5">
    <source>
        <dbReference type="PIRSR" id="PIRSR000865-1"/>
    </source>
</evidence>
<feature type="active site" description="Nucleophile" evidence="5">
    <location>
        <position position="187"/>
    </location>
</feature>
<dbReference type="PANTHER" id="PTHR11610:SF182">
    <property type="entry name" value="TRIACYLGLYCEROL LIPASE"/>
    <property type="match status" value="1"/>
</dbReference>
<dbReference type="SUPFAM" id="SSF49723">
    <property type="entry name" value="Lipase/lipooxygenase domain (PLAT/LH2 domain)"/>
    <property type="match status" value="1"/>
</dbReference>
<dbReference type="GeneTree" id="ENSGT00940000155139"/>
<feature type="binding site" evidence="6">
    <location>
        <position position="230"/>
    </location>
    <ligand>
        <name>Ca(2+)</name>
        <dbReference type="ChEBI" id="CHEBI:29108"/>
    </ligand>
</feature>
<evidence type="ECO:0000256" key="8">
    <source>
        <dbReference type="RuleBase" id="RU362046"/>
    </source>
</evidence>
<keyword evidence="8" id="KW-0443">Lipid metabolism</keyword>
<feature type="active site" description="Charge relay system" evidence="5">
    <location>
        <position position="211"/>
    </location>
</feature>
<dbReference type="GO" id="GO:0004465">
    <property type="term" value="F:lipoprotein lipase activity"/>
    <property type="evidence" value="ECO:0007669"/>
    <property type="project" value="TreeGrafter"/>
</dbReference>
<feature type="domain" description="Lipase" evidence="9">
    <location>
        <begin position="34"/>
        <end position="367"/>
    </location>
</feature>
<keyword evidence="6" id="KW-0106">Calcium</keyword>
<comment type="subcellular location">
    <subcellularLocation>
        <location evidence="1 8">Secreted</location>
    </subcellularLocation>
</comment>
<dbReference type="PANTHER" id="PTHR11610">
    <property type="entry name" value="LIPASE"/>
    <property type="match status" value="1"/>
</dbReference>
<keyword evidence="4 8" id="KW-1015">Disulfide bond</keyword>
<dbReference type="EC" id="3.1.1.3" evidence="8"/>
<evidence type="ECO:0000256" key="3">
    <source>
        <dbReference type="ARBA" id="ARBA00022525"/>
    </source>
</evidence>
<dbReference type="Proteomes" id="UP000694569">
    <property type="component" value="Unplaced"/>
</dbReference>
<evidence type="ECO:0000256" key="2">
    <source>
        <dbReference type="ARBA" id="ARBA00010701"/>
    </source>
</evidence>
<evidence type="ECO:0000259" key="9">
    <source>
        <dbReference type="Pfam" id="PF00151"/>
    </source>
</evidence>
<dbReference type="Ensembl" id="ENSLLET00000025762.1">
    <property type="protein sequence ID" value="ENSLLEP00000024811.1"/>
    <property type="gene ID" value="ENSLLEG00000015801.1"/>
</dbReference>
<proteinExistence type="inferred from homology"/>
<feature type="binding site" evidence="6">
    <location>
        <position position="227"/>
    </location>
    <ligand>
        <name>Ca(2+)</name>
        <dbReference type="ChEBI" id="CHEBI:29108"/>
    </ligand>
</feature>
<dbReference type="CDD" id="cd00707">
    <property type="entry name" value="Pancreat_lipase_like"/>
    <property type="match status" value="1"/>
</dbReference>
<dbReference type="Gene3D" id="3.40.50.1820">
    <property type="entry name" value="alpha/beta hydrolase"/>
    <property type="match status" value="1"/>
</dbReference>
<keyword evidence="6" id="KW-0479">Metal-binding</keyword>
<comment type="similarity">
    <text evidence="2 7">Belongs to the AB hydrolase superfamily. Lipase family.</text>
</comment>
<evidence type="ECO:0000256" key="1">
    <source>
        <dbReference type="ARBA" id="ARBA00004613"/>
    </source>
</evidence>
<evidence type="ECO:0000313" key="11">
    <source>
        <dbReference type="Proteomes" id="UP000694569"/>
    </source>
</evidence>
<dbReference type="OrthoDB" id="199913at2759"/>
<sequence>MDGFVSRRSAPITLLTLLAVHSARAIVGGGPSPCYGELGCFPSDSNYSGNGRILVPAPQTPEKINVTFWLQTRENREQNQILDPYIPSSIKNSNFSTKRLTILVTHGFTDTGLGGWVYEMCKAILISTDCNCVAVSWVNGSGNIFQYLQATSNVRVVGAVIAFFVEQIMKHIDPSYGPCNYTLIGHSLGAHVVGEAGKRLNPRPCAIVGLDPAKPLFQGTNATVQLDPTDGMKVIAFHTDKVVLGVTGPTGHCDFNPNGGKIMPGCPEKFLNIELLNSTTPFNLTSVSDAAFCGHRRAYEYFYESILNCSGFLAFPCKSYESFVSGSCFPRNKSSNCTYMGFCEVVPCNCMNRTIDSQEYFLTTGSEPSHFQSWKYKVILYTQKSQPSLPILFSATINIDSNEAKFKNLVYGDSHSTFINLGSQIEPIRTVTFMWNATEITARTQVGAVNVTIQVGAVNVTIQVGAVNVTIQSGEGRTFYFCSKGMVDENTKQALTVC</sequence>
<feature type="chain" id="PRO_5034693956" description="Triacylglycerol lipase" evidence="8">
    <location>
        <begin position="26"/>
        <end position="498"/>
    </location>
</feature>
<evidence type="ECO:0000256" key="7">
    <source>
        <dbReference type="RuleBase" id="RU004262"/>
    </source>
</evidence>
<dbReference type="InterPro" id="IPR029058">
    <property type="entry name" value="AB_hydrolase_fold"/>
</dbReference>
<dbReference type="GO" id="GO:0016042">
    <property type="term" value="P:lipid catabolic process"/>
    <property type="evidence" value="ECO:0007669"/>
    <property type="project" value="UniProtKB-KW"/>
</dbReference>
<organism evidence="10 11">
    <name type="scientific">Leptobrachium leishanense</name>
    <name type="common">Leishan spiny toad</name>
    <dbReference type="NCBI Taxonomy" id="445787"/>
    <lineage>
        <taxon>Eukaryota</taxon>
        <taxon>Metazoa</taxon>
        <taxon>Chordata</taxon>
        <taxon>Craniata</taxon>
        <taxon>Vertebrata</taxon>
        <taxon>Euteleostomi</taxon>
        <taxon>Amphibia</taxon>
        <taxon>Batrachia</taxon>
        <taxon>Anura</taxon>
        <taxon>Pelobatoidea</taxon>
        <taxon>Megophryidae</taxon>
        <taxon>Leptobrachium</taxon>
    </lineage>
</organism>
<keyword evidence="3 8" id="KW-0964">Secreted</keyword>
<dbReference type="InterPro" id="IPR016272">
    <property type="entry name" value="Lipase_LIPH"/>
</dbReference>
<reference evidence="10" key="2">
    <citation type="submission" date="2025-09" db="UniProtKB">
        <authorList>
            <consortium name="Ensembl"/>
        </authorList>
    </citation>
    <scope>IDENTIFICATION</scope>
</reference>
<dbReference type="GO" id="GO:0046872">
    <property type="term" value="F:metal ion binding"/>
    <property type="evidence" value="ECO:0007669"/>
    <property type="project" value="UniProtKB-KW"/>
</dbReference>